<keyword evidence="1" id="KW-0472">Membrane</keyword>
<dbReference type="RefSeq" id="WP_166399337.1">
    <property type="nucleotide sequence ID" value="NZ_JAANAS010000024.1"/>
</dbReference>
<proteinExistence type="predicted"/>
<keyword evidence="1" id="KW-0812">Transmembrane</keyword>
<evidence type="ECO:0000256" key="1">
    <source>
        <dbReference type="SAM" id="Phobius"/>
    </source>
</evidence>
<feature type="transmembrane region" description="Helical" evidence="1">
    <location>
        <begin position="7"/>
        <end position="25"/>
    </location>
</feature>
<dbReference type="AlphaFoldDB" id="A0A967DYF7"/>
<gene>
    <name evidence="2" type="ORF">G7034_02265</name>
</gene>
<name>A0A967DYF7_9FLAO</name>
<dbReference type="Proteomes" id="UP000643701">
    <property type="component" value="Unassembled WGS sequence"/>
</dbReference>
<comment type="caution">
    <text evidence="2">The sequence shown here is derived from an EMBL/GenBank/DDBJ whole genome shotgun (WGS) entry which is preliminary data.</text>
</comment>
<evidence type="ECO:0000313" key="3">
    <source>
        <dbReference type="Proteomes" id="UP000643701"/>
    </source>
</evidence>
<organism evidence="2 3">
    <name type="scientific">Psychroflexus maritimus</name>
    <dbReference type="NCBI Taxonomy" id="2714865"/>
    <lineage>
        <taxon>Bacteria</taxon>
        <taxon>Pseudomonadati</taxon>
        <taxon>Bacteroidota</taxon>
        <taxon>Flavobacteriia</taxon>
        <taxon>Flavobacteriales</taxon>
        <taxon>Flavobacteriaceae</taxon>
        <taxon>Psychroflexus</taxon>
    </lineage>
</organism>
<dbReference type="EMBL" id="JAANAS010000024">
    <property type="protein sequence ID" value="NGZ89073.1"/>
    <property type="molecule type" value="Genomic_DNA"/>
</dbReference>
<sequence>MKFVKRLGYYLSGFAIGLVFLFFFLSGKKTSCDYSPNARVKKNIRIKDRVISNQAWHFFESQKIDTASIASLLNNGNVDFKKSNTQLDSCKRYHIEGQHKELKLGMVFENCDSIARVLDAFRVQK</sequence>
<accession>A0A967DYF7</accession>
<keyword evidence="1" id="KW-1133">Transmembrane helix</keyword>
<evidence type="ECO:0000313" key="2">
    <source>
        <dbReference type="EMBL" id="NGZ89073.1"/>
    </source>
</evidence>
<reference evidence="2" key="1">
    <citation type="submission" date="2020-03" db="EMBL/GenBank/DDBJ databases">
        <title>Psychroflexus Maritimus sp. nov., isolate from marine sediment.</title>
        <authorList>
            <person name="Zhong Y.-L."/>
        </authorList>
    </citation>
    <scope>NUCLEOTIDE SEQUENCE</scope>
    <source>
        <strain evidence="2">C1</strain>
    </source>
</reference>
<keyword evidence="3" id="KW-1185">Reference proteome</keyword>
<protein>
    <recommendedName>
        <fullName evidence="4">DUF4258 domain-containing protein</fullName>
    </recommendedName>
</protein>
<evidence type="ECO:0008006" key="4">
    <source>
        <dbReference type="Google" id="ProtNLM"/>
    </source>
</evidence>